<dbReference type="RefSeq" id="WP_091785073.1">
    <property type="nucleotide sequence ID" value="NZ_FNDI01000021.1"/>
</dbReference>
<gene>
    <name evidence="2" type="ORF">SAMN04487926_12164</name>
</gene>
<dbReference type="InterPro" id="IPR024535">
    <property type="entry name" value="RHGA/B-epi-like_pectate_lyase"/>
</dbReference>
<dbReference type="SMART" id="SM00710">
    <property type="entry name" value="PbH1"/>
    <property type="match status" value="7"/>
</dbReference>
<dbReference type="InterPro" id="IPR006626">
    <property type="entry name" value="PbH1"/>
</dbReference>
<sequence length="895" mass="95362">MTVPVQNPIISYAGNGITTLFTFPFEVLEVQDLNVLINGVAATFGSGYSINGLGNPNGGSVQFNAVPAAGAKIIIYRKVAIERTTDYQDNGDLLADTVNADFDRIWMALQDIDGQSTRAIQYPVTEFTLDGTLPGATDRANNVLGFDTNGFQTMVPMPASVGAGDLKNEIWNDGANYTAGTSTSVTLSRSYTSKANLGAVVMMGVTQDPDTYSIAGNQLQFNAVIPLGVSKIWCYGGTTISLNQTGVGTVGDEQVKSGSKLANRLTYEANVIDFGADPTGVGDCTTAVQNAISAALAIGMKRVYFPTGTYRFFAASPGLDPGVGNIEFCGDGRDASILIHEEGDALNTSPFESRKHLFVHISDTTMKGSVGFRDLQIKGTLAEGGYAERGGTSIALNYYRSVHIINCRFTNKSQMNTACEYILVVQVMNCEFDECLRDNARFRSSWNCLIVGNTFRHSDDDAVALHQANYVMGTGNIREGIVVADNTFEDTCGIHILGGRNVSVHDNLMRRVKQTVIDIDADANEGPNPMFGIRVHNNQIFDSLVRPPFSGPQFCAISVTQFPPAPDTNSANTIPMQNETSGPNIGLVTQFWPYRDASYASVATFGWPTSLAIDISNNTIMRTLPAVSAYSQWGFGKAFAVGGYSDAAVSDAALRMSAGIAVPADARNVNIGGNIIMHTGSAISYYAPTTNFAGRGNRVHDNVLYDFSFAGVLVNSPSSGINFAAEIYDNDFDGDPFHNSTGRGGSGTWTSASSGPAALVANGSAGITFRHNKVANVSQPINASNAGSFFIRDNHLVCSPAALGYSASNKGIGFLPNGGAQYWHEVSNCDPTSASYGTQFNPTLFESNAMPSSGTYVPGHFVRNFNSSLAVHGWQRLTLGNAHVAGTDWKTVALT</sequence>
<dbReference type="InterPro" id="IPR011050">
    <property type="entry name" value="Pectin_lyase_fold/virulence"/>
</dbReference>
<evidence type="ECO:0000313" key="2">
    <source>
        <dbReference type="EMBL" id="SDI65473.1"/>
    </source>
</evidence>
<dbReference type="AlphaFoldDB" id="A0A7Z7FL53"/>
<dbReference type="EMBL" id="FNDI01000021">
    <property type="protein sequence ID" value="SDI65473.1"/>
    <property type="molecule type" value="Genomic_DNA"/>
</dbReference>
<dbReference type="Gene3D" id="2.160.20.10">
    <property type="entry name" value="Single-stranded right-handed beta-helix, Pectin lyase-like"/>
    <property type="match status" value="1"/>
</dbReference>
<evidence type="ECO:0000313" key="3">
    <source>
        <dbReference type="Proteomes" id="UP000198900"/>
    </source>
</evidence>
<accession>A0A7Z7FL53</accession>
<comment type="caution">
    <text evidence="2">The sequence shown here is derived from an EMBL/GenBank/DDBJ whole genome shotgun (WGS) entry which is preliminary data.</text>
</comment>
<dbReference type="InterPro" id="IPR012334">
    <property type="entry name" value="Pectin_lyas_fold"/>
</dbReference>
<feature type="domain" description="Rhamnogalacturonase A/B/Epimerase-like pectate lyase" evidence="1">
    <location>
        <begin position="270"/>
        <end position="505"/>
    </location>
</feature>
<reference evidence="2" key="1">
    <citation type="submission" date="2016-10" db="EMBL/GenBank/DDBJ databases">
        <authorList>
            <person name="Varghese N."/>
            <person name="Submissions S."/>
        </authorList>
    </citation>
    <scope>NUCLEOTIDE SEQUENCE [LARGE SCALE GENOMIC DNA]</scope>
    <source>
        <strain evidence="2">YR281</strain>
    </source>
</reference>
<keyword evidence="2" id="KW-0456">Lyase</keyword>
<dbReference type="GO" id="GO:0016829">
    <property type="term" value="F:lyase activity"/>
    <property type="evidence" value="ECO:0007669"/>
    <property type="project" value="UniProtKB-KW"/>
</dbReference>
<dbReference type="Proteomes" id="UP000198900">
    <property type="component" value="Unassembled WGS sequence"/>
</dbReference>
<organism evidence="2 3">
    <name type="scientific">Paraburkholderia steynii</name>
    <dbReference type="NCBI Taxonomy" id="1245441"/>
    <lineage>
        <taxon>Bacteria</taxon>
        <taxon>Pseudomonadati</taxon>
        <taxon>Pseudomonadota</taxon>
        <taxon>Betaproteobacteria</taxon>
        <taxon>Burkholderiales</taxon>
        <taxon>Burkholderiaceae</taxon>
        <taxon>Paraburkholderia</taxon>
    </lineage>
</organism>
<dbReference type="Pfam" id="PF12708">
    <property type="entry name" value="Pect-lyase_RHGA_epim"/>
    <property type="match status" value="1"/>
</dbReference>
<protein>
    <submittedName>
        <fullName evidence="2">Pectate lyase superfamily protein</fullName>
    </submittedName>
</protein>
<dbReference type="SUPFAM" id="SSF51126">
    <property type="entry name" value="Pectin lyase-like"/>
    <property type="match status" value="1"/>
</dbReference>
<name>A0A7Z7FL53_9BURK</name>
<evidence type="ECO:0000259" key="1">
    <source>
        <dbReference type="Pfam" id="PF12708"/>
    </source>
</evidence>
<proteinExistence type="predicted"/>
<keyword evidence="3" id="KW-1185">Reference proteome</keyword>